<proteinExistence type="predicted"/>
<organism evidence="1 2">
    <name type="scientific">Dinghuibacter silviterrae</name>
    <dbReference type="NCBI Taxonomy" id="1539049"/>
    <lineage>
        <taxon>Bacteria</taxon>
        <taxon>Pseudomonadati</taxon>
        <taxon>Bacteroidota</taxon>
        <taxon>Chitinophagia</taxon>
        <taxon>Chitinophagales</taxon>
        <taxon>Chitinophagaceae</taxon>
        <taxon>Dinghuibacter</taxon>
    </lineage>
</organism>
<comment type="caution">
    <text evidence="1">The sequence shown here is derived from an EMBL/GenBank/DDBJ whole genome shotgun (WGS) entry which is preliminary data.</text>
</comment>
<protein>
    <submittedName>
        <fullName evidence="1">Uncharacterized protein</fullName>
    </submittedName>
</protein>
<gene>
    <name evidence="1" type="ORF">EDB95_4990</name>
</gene>
<dbReference type="AlphaFoldDB" id="A0A4R8DI44"/>
<dbReference type="EMBL" id="SODV01000002">
    <property type="protein sequence ID" value="TDW97148.1"/>
    <property type="molecule type" value="Genomic_DNA"/>
</dbReference>
<sequence length="73" mass="8367">MTSKFYVKELVVPTGALIDVTTVLLDSELTNEIVGCDEDDHTITLEVSYNKEERDAVVEIERILEDYEDEEDE</sequence>
<name>A0A4R8DI44_9BACT</name>
<dbReference type="OrthoDB" id="678760at2"/>
<evidence type="ECO:0000313" key="2">
    <source>
        <dbReference type="Proteomes" id="UP000294498"/>
    </source>
</evidence>
<reference evidence="1 2" key="1">
    <citation type="submission" date="2019-03" db="EMBL/GenBank/DDBJ databases">
        <title>Genomic Encyclopedia of Type Strains, Phase IV (KMG-IV): sequencing the most valuable type-strain genomes for metagenomic binning, comparative biology and taxonomic classification.</title>
        <authorList>
            <person name="Goeker M."/>
        </authorList>
    </citation>
    <scope>NUCLEOTIDE SEQUENCE [LARGE SCALE GENOMIC DNA]</scope>
    <source>
        <strain evidence="1 2">DSM 100059</strain>
    </source>
</reference>
<dbReference type="Proteomes" id="UP000294498">
    <property type="component" value="Unassembled WGS sequence"/>
</dbReference>
<evidence type="ECO:0000313" key="1">
    <source>
        <dbReference type="EMBL" id="TDW97148.1"/>
    </source>
</evidence>
<accession>A0A4R8DI44</accession>
<dbReference type="RefSeq" id="WP_133998856.1">
    <property type="nucleotide sequence ID" value="NZ_SODV01000002.1"/>
</dbReference>
<keyword evidence="2" id="KW-1185">Reference proteome</keyword>